<dbReference type="PANTHER" id="PTHR30273:SF2">
    <property type="entry name" value="PROTEIN FECR"/>
    <property type="match status" value="1"/>
</dbReference>
<evidence type="ECO:0000259" key="1">
    <source>
        <dbReference type="Pfam" id="PF04773"/>
    </source>
</evidence>
<dbReference type="InterPro" id="IPR006860">
    <property type="entry name" value="FecR"/>
</dbReference>
<dbReference type="Gene3D" id="2.60.120.1440">
    <property type="match status" value="1"/>
</dbReference>
<protein>
    <submittedName>
        <fullName evidence="3">Heme uptake transmembrane sensor</fullName>
    </submittedName>
</protein>
<evidence type="ECO:0000259" key="2">
    <source>
        <dbReference type="Pfam" id="PF16220"/>
    </source>
</evidence>
<dbReference type="GO" id="GO:0016989">
    <property type="term" value="F:sigma factor antagonist activity"/>
    <property type="evidence" value="ECO:0007669"/>
    <property type="project" value="TreeGrafter"/>
</dbReference>
<gene>
    <name evidence="3" type="primary">hurR_1</name>
    <name evidence="3" type="ORF">SAMEA3906486_01653</name>
</gene>
<dbReference type="InterPro" id="IPR032623">
    <property type="entry name" value="FecR_N"/>
</dbReference>
<dbReference type="EMBL" id="FKIF01000002">
    <property type="protein sequence ID" value="SAI67680.1"/>
    <property type="molecule type" value="Genomic_DNA"/>
</dbReference>
<dbReference type="InterPro" id="IPR012373">
    <property type="entry name" value="Ferrdict_sens_TM"/>
</dbReference>
<name>A0A157SB63_9BORD</name>
<feature type="domain" description="FecR N-terminal" evidence="2">
    <location>
        <begin position="7"/>
        <end position="49"/>
    </location>
</feature>
<dbReference type="STRING" id="288768.SAMEA3906486_01653"/>
<evidence type="ECO:0000313" key="4">
    <source>
        <dbReference type="Proteomes" id="UP000076848"/>
    </source>
</evidence>
<dbReference type="Pfam" id="PF04773">
    <property type="entry name" value="FecR"/>
    <property type="match status" value="1"/>
</dbReference>
<dbReference type="Proteomes" id="UP000076848">
    <property type="component" value="Unassembled WGS sequence"/>
</dbReference>
<accession>A0A157SB63</accession>
<feature type="domain" description="FecR protein" evidence="1">
    <location>
        <begin position="105"/>
        <end position="202"/>
    </location>
</feature>
<keyword evidence="3" id="KW-0812">Transmembrane</keyword>
<dbReference type="PIRSF" id="PIRSF018266">
    <property type="entry name" value="FecR"/>
    <property type="match status" value="1"/>
</dbReference>
<proteinExistence type="predicted"/>
<dbReference type="AlphaFoldDB" id="A0A157SB63"/>
<reference evidence="3 4" key="1">
    <citation type="submission" date="2016-04" db="EMBL/GenBank/DDBJ databases">
        <authorList>
            <consortium name="Pathogen Informatics"/>
        </authorList>
    </citation>
    <scope>NUCLEOTIDE SEQUENCE [LARGE SCALE GENOMIC DNA]</scope>
    <source>
        <strain evidence="3 4">H050680373</strain>
    </source>
</reference>
<organism evidence="3 4">
    <name type="scientific">Bordetella ansorpii</name>
    <dbReference type="NCBI Taxonomy" id="288768"/>
    <lineage>
        <taxon>Bacteria</taxon>
        <taxon>Pseudomonadati</taxon>
        <taxon>Pseudomonadota</taxon>
        <taxon>Betaproteobacteria</taxon>
        <taxon>Burkholderiales</taxon>
        <taxon>Alcaligenaceae</taxon>
        <taxon>Bordetella</taxon>
    </lineage>
</organism>
<keyword evidence="3" id="KW-0472">Membrane</keyword>
<keyword evidence="4" id="KW-1185">Reference proteome</keyword>
<dbReference type="PANTHER" id="PTHR30273">
    <property type="entry name" value="PERIPLASMIC SIGNAL SENSOR AND SIGMA FACTOR ACTIVATOR FECR-RELATED"/>
    <property type="match status" value="1"/>
</dbReference>
<sequence>MDPGVIRQAARWLALLHSGQAAQADHDACRRWRQADAAHEQAWQKAERLSLQFGAVPASVGVPVLARQARVNRRAALKTLALLGGTVSAGALGWRLASWGHLASDYRTATGESRDLLLDDGSKLALNTGTALDVRYSNEERLIRLQQGEIYVQTAPDAAGRARPFLVQTRHGRLRALGTRFVVRQVGGEQDATCLEVLEHRVEISPQGGAAPVVLAAGQRACFTSASIEAPRAVAPAPAVGVEPGAAPGWTRGVLYADRTRLADFLQELSRYRPGIVRCDPAVAGLRLSGVFQLADTDRVLDIVQQTLPVRVVRRTPYWITVAPAAG</sequence>
<evidence type="ECO:0000313" key="3">
    <source>
        <dbReference type="EMBL" id="SAI67680.1"/>
    </source>
</evidence>
<dbReference type="Pfam" id="PF16220">
    <property type="entry name" value="DUF4880"/>
    <property type="match status" value="1"/>
</dbReference>